<dbReference type="RefSeq" id="WP_049849741.1">
    <property type="nucleotide sequence ID" value="NZ_JNGH01000105.1"/>
</dbReference>
<dbReference type="PATRIC" id="fig|379893.3.peg.1847"/>
<keyword evidence="1" id="KW-0238">DNA-binding</keyword>
<dbReference type="PANTHER" id="PTHR43214:SF31">
    <property type="entry name" value="TRANSCRIPTIONAL ACTIVATOR PROTEIN BGLJ"/>
    <property type="match status" value="1"/>
</dbReference>
<dbReference type="CDD" id="cd06170">
    <property type="entry name" value="LuxR_C_like"/>
    <property type="match status" value="1"/>
</dbReference>
<reference evidence="5 6" key="1">
    <citation type="journal article" date="2015" name="Appl. Environ. Microbiol.">
        <title>The Enterobacterium Trabulsiella odontotermitis Presents Novel Adaptations Related to Its Association with Fungus-Growing Termites.</title>
        <authorList>
            <person name="Sapountzis P."/>
            <person name="Gruntjes T."/>
            <person name="Otani S."/>
            <person name="Estevez J."/>
            <person name="da Costa R.R."/>
            <person name="Plunkett G.3rd."/>
            <person name="Perna N.T."/>
            <person name="Poulsen M."/>
        </authorList>
    </citation>
    <scope>NUCLEOTIDE SEQUENCE [LARGE SCALE GENOMIC DNA]</scope>
    <source>
        <strain evidence="5 6">12</strain>
    </source>
</reference>
<comment type="caution">
    <text evidence="2">Lacks conserved residue(s) required for the propagation of feature annotation.</text>
</comment>
<evidence type="ECO:0000256" key="2">
    <source>
        <dbReference type="PROSITE-ProRule" id="PRU00169"/>
    </source>
</evidence>
<dbReference type="InterPro" id="IPR039420">
    <property type="entry name" value="WalR-like"/>
</dbReference>
<dbReference type="InterPro" id="IPR000792">
    <property type="entry name" value="Tscrpt_reg_LuxR_C"/>
</dbReference>
<protein>
    <submittedName>
        <fullName evidence="5">Uncharacterized protein</fullName>
    </submittedName>
</protein>
<dbReference type="PANTHER" id="PTHR43214">
    <property type="entry name" value="TWO-COMPONENT RESPONSE REGULATOR"/>
    <property type="match status" value="1"/>
</dbReference>
<gene>
    <name evidence="5" type="ORF">GM31_08495</name>
</gene>
<dbReference type="GO" id="GO:0003677">
    <property type="term" value="F:DNA binding"/>
    <property type="evidence" value="ECO:0007669"/>
    <property type="project" value="UniProtKB-KW"/>
</dbReference>
<keyword evidence="6" id="KW-1185">Reference proteome</keyword>
<dbReference type="OrthoDB" id="6623825at2"/>
<evidence type="ECO:0000259" key="4">
    <source>
        <dbReference type="PROSITE" id="PS50110"/>
    </source>
</evidence>
<dbReference type="InterPro" id="IPR016032">
    <property type="entry name" value="Sig_transdc_resp-reg_C-effctor"/>
</dbReference>
<evidence type="ECO:0000313" key="5">
    <source>
        <dbReference type="EMBL" id="KNC89096.1"/>
    </source>
</evidence>
<evidence type="ECO:0000313" key="6">
    <source>
        <dbReference type="Proteomes" id="UP000037393"/>
    </source>
</evidence>
<accession>A0A0L0GJZ1</accession>
<evidence type="ECO:0000259" key="3">
    <source>
        <dbReference type="PROSITE" id="PS50043"/>
    </source>
</evidence>
<dbReference type="SUPFAM" id="SSF46894">
    <property type="entry name" value="C-terminal effector domain of the bipartite response regulators"/>
    <property type="match status" value="1"/>
</dbReference>
<dbReference type="PROSITE" id="PS50110">
    <property type="entry name" value="RESPONSE_REGULATORY"/>
    <property type="match status" value="1"/>
</dbReference>
<dbReference type="NCBIfam" id="NF008548">
    <property type="entry name" value="PRK11475.1"/>
    <property type="match status" value="1"/>
</dbReference>
<dbReference type="EMBL" id="JNGI01000177">
    <property type="protein sequence ID" value="KNC89096.1"/>
    <property type="molecule type" value="Genomic_DNA"/>
</dbReference>
<evidence type="ECO:0000256" key="1">
    <source>
        <dbReference type="ARBA" id="ARBA00023125"/>
    </source>
</evidence>
<dbReference type="Gene3D" id="3.40.50.2300">
    <property type="match status" value="1"/>
</dbReference>
<dbReference type="SUPFAM" id="SSF52172">
    <property type="entry name" value="CheY-like"/>
    <property type="match status" value="1"/>
</dbReference>
<dbReference type="GO" id="GO:0006355">
    <property type="term" value="P:regulation of DNA-templated transcription"/>
    <property type="evidence" value="ECO:0007669"/>
    <property type="project" value="InterPro"/>
</dbReference>
<dbReference type="GO" id="GO:0000160">
    <property type="term" value="P:phosphorelay signal transduction system"/>
    <property type="evidence" value="ECO:0007669"/>
    <property type="project" value="InterPro"/>
</dbReference>
<dbReference type="AlphaFoldDB" id="A0A0L0GJZ1"/>
<dbReference type="Proteomes" id="UP000037393">
    <property type="component" value="Unassembled WGS sequence"/>
</dbReference>
<feature type="domain" description="Response regulatory" evidence="4">
    <location>
        <begin position="9"/>
        <end position="130"/>
    </location>
</feature>
<comment type="caution">
    <text evidence="5">The sequence shown here is derived from an EMBL/GenBank/DDBJ whole genome shotgun (WGS) entry which is preliminary data.</text>
</comment>
<dbReference type="STRING" id="379893.GCA_001297775_01923"/>
<organism evidence="5 6">
    <name type="scientific">Trabulsiella odontotermitis</name>
    <dbReference type="NCBI Taxonomy" id="379893"/>
    <lineage>
        <taxon>Bacteria</taxon>
        <taxon>Pseudomonadati</taxon>
        <taxon>Pseudomonadota</taxon>
        <taxon>Gammaproteobacteria</taxon>
        <taxon>Enterobacterales</taxon>
        <taxon>Enterobacteriaceae</taxon>
        <taxon>Trabulsiella</taxon>
    </lineage>
</organism>
<name>A0A0L0GJZ1_9ENTR</name>
<feature type="domain" description="HTH luxR-type" evidence="3">
    <location>
        <begin position="145"/>
        <end position="210"/>
    </location>
</feature>
<dbReference type="PROSITE" id="PS50043">
    <property type="entry name" value="HTH_LUXR_2"/>
    <property type="match status" value="1"/>
</dbReference>
<sequence>MENDTHQRHVAIVERCTLTEAGLSHLFQQSSDDRYVVHLFRDVQALNAALARQPFWAVIYSLSGGRELRQESLLCLNAVSQLYPDTKRIVLTNNDDEALLIRHLSPSGLHGILSKSESVAWLSERLLALLNGTRQESADGINQWVMSHNGCLSPTELAILRYMTYGYSMPEIATQLARNIKTIRAHKFNAMAKLGVNSDMGLLSAADILMHLPASNASAPPDLAVKL</sequence>
<proteinExistence type="predicted"/>
<dbReference type="SMART" id="SM00421">
    <property type="entry name" value="HTH_LUXR"/>
    <property type="match status" value="1"/>
</dbReference>
<dbReference type="InterPro" id="IPR011006">
    <property type="entry name" value="CheY-like_superfamily"/>
</dbReference>
<dbReference type="Pfam" id="PF00196">
    <property type="entry name" value="GerE"/>
    <property type="match status" value="1"/>
</dbReference>
<dbReference type="InterPro" id="IPR001789">
    <property type="entry name" value="Sig_transdc_resp-reg_receiver"/>
</dbReference>
<dbReference type="PRINTS" id="PR00038">
    <property type="entry name" value="HTHLUXR"/>
</dbReference>